<dbReference type="NCBIfam" id="NF004005">
    <property type="entry name" value="PRK05476.2-3"/>
    <property type="match status" value="1"/>
</dbReference>
<name>A0A3L7AGX5_9MICO</name>
<feature type="domain" description="S-adenosyl-L-homocysteine hydrolase NAD binding" evidence="6">
    <location>
        <begin position="180"/>
        <end position="356"/>
    </location>
</feature>
<dbReference type="EC" id="3.3.1.1" evidence="7"/>
<dbReference type="Gene3D" id="3.40.50.720">
    <property type="entry name" value="NAD(P)-binding Rossmann-like Domain"/>
    <property type="match status" value="1"/>
</dbReference>
<gene>
    <name evidence="7" type="ORF">D9V34_15570</name>
</gene>
<dbReference type="GO" id="GO:0004013">
    <property type="term" value="F:adenosylhomocysteinase activity"/>
    <property type="evidence" value="ECO:0007669"/>
    <property type="project" value="TreeGrafter"/>
</dbReference>
<comment type="cofactor">
    <cofactor evidence="1">
        <name>NAD(+)</name>
        <dbReference type="ChEBI" id="CHEBI:57540"/>
    </cofactor>
</comment>
<comment type="caution">
    <text evidence="7">The sequence shown here is derived from an EMBL/GenBank/DDBJ whole genome shotgun (WGS) entry which is preliminary data.</text>
</comment>
<dbReference type="GO" id="GO:0006730">
    <property type="term" value="P:one-carbon metabolic process"/>
    <property type="evidence" value="ECO:0007669"/>
    <property type="project" value="UniProtKB-KW"/>
</dbReference>
<feature type="region of interest" description="Disordered" evidence="5">
    <location>
        <begin position="417"/>
        <end position="437"/>
    </location>
</feature>
<dbReference type="SMART" id="SM00996">
    <property type="entry name" value="AdoHcyase"/>
    <property type="match status" value="1"/>
</dbReference>
<keyword evidence="4" id="KW-0520">NAD</keyword>
<dbReference type="Pfam" id="PF05221">
    <property type="entry name" value="AdoHcyase"/>
    <property type="match status" value="2"/>
</dbReference>
<dbReference type="SUPFAM" id="SSF52283">
    <property type="entry name" value="Formate/glycerate dehydrogenase catalytic domain-like"/>
    <property type="match status" value="1"/>
</dbReference>
<dbReference type="Proteomes" id="UP000269438">
    <property type="component" value="Unassembled WGS sequence"/>
</dbReference>
<evidence type="ECO:0000256" key="4">
    <source>
        <dbReference type="ARBA" id="ARBA00023027"/>
    </source>
</evidence>
<evidence type="ECO:0000313" key="8">
    <source>
        <dbReference type="Proteomes" id="UP000269438"/>
    </source>
</evidence>
<evidence type="ECO:0000313" key="7">
    <source>
        <dbReference type="EMBL" id="RLP79427.1"/>
    </source>
</evidence>
<keyword evidence="8" id="KW-1185">Reference proteome</keyword>
<dbReference type="Pfam" id="PF00670">
    <property type="entry name" value="AdoHcyase_NAD"/>
    <property type="match status" value="1"/>
</dbReference>
<dbReference type="PANTHER" id="PTHR23420">
    <property type="entry name" value="ADENOSYLHOMOCYSTEINASE"/>
    <property type="match status" value="1"/>
</dbReference>
<proteinExistence type="inferred from homology"/>
<dbReference type="InterPro" id="IPR015878">
    <property type="entry name" value="Ado_hCys_hydrolase_NAD-bd"/>
</dbReference>
<evidence type="ECO:0000256" key="5">
    <source>
        <dbReference type="SAM" id="MobiDB-lite"/>
    </source>
</evidence>
<dbReference type="GO" id="GO:0033353">
    <property type="term" value="P:S-adenosylmethionine cycle"/>
    <property type="evidence" value="ECO:0007669"/>
    <property type="project" value="TreeGrafter"/>
</dbReference>
<sequence length="437" mass="45618">MFVTPGADNADDRIDWAWTAMPATHALADDLSGSGLLRGRRVGVSLVLEPKTAALALALRDTGAEVAVFSAVSETDPAVAEALSARGVRVFAPGGAGSAETDADNAAGILDWHPDLLIDDGSHLVRLAHTERRGTLETLRGAAEETTSGVRPLVEMAAEGELRIPVIAVNDARTKGLFDNLHGTGQSCVLAIADLLDPVENPGRTLPRRDVIGAVWLVIGYGPVGQGVARHAAALGAQVLVLERDPVRALAAAHDGYGVVSSIADPEVDTVDVVVSATGVWHTVGLDLLTRVREDTVIAVAGGIDDEIALDDAHAAGWTVRRVEPDLSAWSAPATPAKIVYVLADGGGVNYTAAEGNPIEVMDLSFATQLVALRQLCRDGLEPGLHPIDTAAEAEVAALVLEQRMGRTAVDIPTDPGRVGGAAQHWSTHRYRSESSV</sequence>
<evidence type="ECO:0000256" key="1">
    <source>
        <dbReference type="ARBA" id="ARBA00001911"/>
    </source>
</evidence>
<keyword evidence="3" id="KW-0554">One-carbon metabolism</keyword>
<protein>
    <submittedName>
        <fullName evidence="7">Adenosylhomocysteinase</fullName>
        <ecNumber evidence="7">3.3.1.1</ecNumber>
    </submittedName>
</protein>
<dbReference type="InterPro" id="IPR036291">
    <property type="entry name" value="NAD(P)-bd_dom_sf"/>
</dbReference>
<dbReference type="GO" id="GO:0005829">
    <property type="term" value="C:cytosol"/>
    <property type="evidence" value="ECO:0007669"/>
    <property type="project" value="TreeGrafter"/>
</dbReference>
<dbReference type="EMBL" id="RCUY01000015">
    <property type="protein sequence ID" value="RLP79427.1"/>
    <property type="molecule type" value="Genomic_DNA"/>
</dbReference>
<evidence type="ECO:0000256" key="2">
    <source>
        <dbReference type="ARBA" id="ARBA00007122"/>
    </source>
</evidence>
<dbReference type="InterPro" id="IPR042172">
    <property type="entry name" value="Adenosylhomocyst_ase-like_sf"/>
</dbReference>
<comment type="similarity">
    <text evidence="2">Belongs to the adenosylhomocysteinase family.</text>
</comment>
<accession>A0A3L7AGX5</accession>
<evidence type="ECO:0000256" key="3">
    <source>
        <dbReference type="ARBA" id="ARBA00022563"/>
    </source>
</evidence>
<reference evidence="7 8" key="1">
    <citation type="submission" date="2018-10" db="EMBL/GenBank/DDBJ databases">
        <authorList>
            <person name="Li J."/>
        </authorList>
    </citation>
    <scope>NUCLEOTIDE SEQUENCE [LARGE SCALE GENOMIC DNA]</scope>
    <source>
        <strain evidence="7 8">JCM 11654</strain>
    </source>
</reference>
<dbReference type="PANTHER" id="PTHR23420:SF0">
    <property type="entry name" value="ADENOSYLHOMOCYSTEINASE"/>
    <property type="match status" value="1"/>
</dbReference>
<dbReference type="AlphaFoldDB" id="A0A3L7AGX5"/>
<dbReference type="Gene3D" id="3.40.50.1480">
    <property type="entry name" value="Adenosylhomocysteinase-like"/>
    <property type="match status" value="1"/>
</dbReference>
<dbReference type="OrthoDB" id="9802717at2"/>
<keyword evidence="7" id="KW-0378">Hydrolase</keyword>
<organism evidence="7 8">
    <name type="scientific">Mycetocola lacteus</name>
    <dbReference type="NCBI Taxonomy" id="76637"/>
    <lineage>
        <taxon>Bacteria</taxon>
        <taxon>Bacillati</taxon>
        <taxon>Actinomycetota</taxon>
        <taxon>Actinomycetes</taxon>
        <taxon>Micrococcales</taxon>
        <taxon>Microbacteriaceae</taxon>
        <taxon>Mycetocola</taxon>
    </lineage>
</organism>
<dbReference type="SUPFAM" id="SSF51735">
    <property type="entry name" value="NAD(P)-binding Rossmann-fold domains"/>
    <property type="match status" value="1"/>
</dbReference>
<dbReference type="InterPro" id="IPR000043">
    <property type="entry name" value="Adenosylhomocysteinase-like"/>
</dbReference>
<dbReference type="SMART" id="SM00997">
    <property type="entry name" value="AdoHcyase_NAD"/>
    <property type="match status" value="1"/>
</dbReference>
<evidence type="ECO:0000259" key="6">
    <source>
        <dbReference type="SMART" id="SM00997"/>
    </source>
</evidence>